<keyword evidence="3 12" id="KW-0808">Transferase</keyword>
<reference evidence="15 16" key="1">
    <citation type="journal article" date="2013" name="Proc. Natl. Acad. Sci. U.S.A.">
        <title>The king cobra genome reveals dynamic gene evolution and adaptation in the snake venom system.</title>
        <authorList>
            <person name="Vonk F.J."/>
            <person name="Casewell N.R."/>
            <person name="Henkel C.V."/>
            <person name="Heimberg A.M."/>
            <person name="Jansen H.J."/>
            <person name="McCleary R.J."/>
            <person name="Kerkkamp H.M."/>
            <person name="Vos R.A."/>
            <person name="Guerreiro I."/>
            <person name="Calvete J.J."/>
            <person name="Wuster W."/>
            <person name="Woods A.E."/>
            <person name="Logan J.M."/>
            <person name="Harrison R.A."/>
            <person name="Castoe T.A."/>
            <person name="de Koning A.P."/>
            <person name="Pollock D.D."/>
            <person name="Yandell M."/>
            <person name="Calderon D."/>
            <person name="Renjifo C."/>
            <person name="Currier R.B."/>
            <person name="Salgado D."/>
            <person name="Pla D."/>
            <person name="Sanz L."/>
            <person name="Hyder A.S."/>
            <person name="Ribeiro J.M."/>
            <person name="Arntzen J.W."/>
            <person name="van den Thillart G.E."/>
            <person name="Boetzer M."/>
            <person name="Pirovano W."/>
            <person name="Dirks R.P."/>
            <person name="Spaink H.P."/>
            <person name="Duboule D."/>
            <person name="McGlinn E."/>
            <person name="Kini R.M."/>
            <person name="Richardson M.K."/>
        </authorList>
    </citation>
    <scope>NUCLEOTIDE SEQUENCE</scope>
    <source>
        <tissue evidence="15">Blood</tissue>
    </source>
</reference>
<evidence type="ECO:0000256" key="10">
    <source>
        <dbReference type="ARBA" id="ARBA00040385"/>
    </source>
</evidence>
<evidence type="ECO:0000256" key="12">
    <source>
        <dbReference type="PROSITE-ProRule" id="PRU00843"/>
    </source>
</evidence>
<dbReference type="GO" id="GO:0046314">
    <property type="term" value="P:phosphocreatine biosynthetic process"/>
    <property type="evidence" value="ECO:0007669"/>
    <property type="project" value="InterPro"/>
</dbReference>
<dbReference type="PANTHER" id="PTHR11547">
    <property type="entry name" value="ARGININE OR CREATINE KINASE"/>
    <property type="match status" value="1"/>
</dbReference>
<gene>
    <name evidence="15" type="primary">CKMT2</name>
    <name evidence="15" type="ORF">L345_09170</name>
</gene>
<dbReference type="PANTHER" id="PTHR11547:SF19">
    <property type="entry name" value="CREATINE KINASE S-TYPE, MITOCHONDRIAL"/>
    <property type="match status" value="1"/>
</dbReference>
<evidence type="ECO:0000256" key="8">
    <source>
        <dbReference type="ARBA" id="ARBA00023128"/>
    </source>
</evidence>
<keyword evidence="16" id="KW-1185">Reference proteome</keyword>
<keyword evidence="7 12" id="KW-0067">ATP-binding</keyword>
<evidence type="ECO:0000256" key="3">
    <source>
        <dbReference type="ARBA" id="ARBA00022679"/>
    </source>
</evidence>
<keyword evidence="9" id="KW-0472">Membrane</keyword>
<feature type="binding site" evidence="12">
    <location>
        <begin position="108"/>
        <end position="113"/>
    </location>
    <ligand>
        <name>ATP</name>
        <dbReference type="ChEBI" id="CHEBI:30616"/>
    </ligand>
</feature>
<dbReference type="PROSITE" id="PS00112">
    <property type="entry name" value="PHOSPHAGEN_KINASE"/>
    <property type="match status" value="1"/>
</dbReference>
<evidence type="ECO:0000256" key="5">
    <source>
        <dbReference type="ARBA" id="ARBA00022777"/>
    </source>
</evidence>
<dbReference type="Gene3D" id="3.30.590.10">
    <property type="entry name" value="Glutamine synthetase/guanido kinase, catalytic domain"/>
    <property type="match status" value="1"/>
</dbReference>
<evidence type="ECO:0000256" key="11">
    <source>
        <dbReference type="ARBA" id="ARBA00041865"/>
    </source>
</evidence>
<keyword evidence="6" id="KW-0999">Mitochondrion inner membrane</keyword>
<dbReference type="InterPro" id="IPR022415">
    <property type="entry name" value="ATP-guanido_PTrfase_AS"/>
</dbReference>
<dbReference type="PROSITE" id="PS51510">
    <property type="entry name" value="PHOSPHAGEN_KINASE_C"/>
    <property type="match status" value="1"/>
</dbReference>
<dbReference type="InterPro" id="IPR014746">
    <property type="entry name" value="Gln_synth/guanido_kin_cat_dom"/>
</dbReference>
<evidence type="ECO:0000313" key="15">
    <source>
        <dbReference type="EMBL" id="ETE65057.1"/>
    </source>
</evidence>
<dbReference type="EC" id="2.7.3.2" evidence="2"/>
<dbReference type="InterPro" id="IPR022414">
    <property type="entry name" value="ATP-guanido_PTrfase_cat"/>
</dbReference>
<feature type="domain" description="Phosphagen kinase C-terminal" evidence="14">
    <location>
        <begin position="1"/>
        <end position="155"/>
    </location>
</feature>
<dbReference type="GO" id="GO:0005524">
    <property type="term" value="F:ATP binding"/>
    <property type="evidence" value="ECO:0007669"/>
    <property type="project" value="UniProtKB-UniRule"/>
</dbReference>
<evidence type="ECO:0000259" key="14">
    <source>
        <dbReference type="PROSITE" id="PS51510"/>
    </source>
</evidence>
<protein>
    <recommendedName>
        <fullName evidence="10">Creatine kinase S-type, mitochondrial</fullName>
        <ecNumber evidence="2">2.7.3.2</ecNumber>
    </recommendedName>
    <alternativeName>
        <fullName evidence="11">Sarcomeric mitochondrial creatine kinase</fullName>
    </alternativeName>
</protein>
<dbReference type="AlphaFoldDB" id="V8NU51"/>
<dbReference type="OrthoDB" id="430219at2759"/>
<comment type="similarity">
    <text evidence="12 13">Belongs to the ATP:guanido phosphotransferase family.</text>
</comment>
<comment type="caution">
    <text evidence="12">Lacks conserved residue(s) required for the propagation of feature annotation.</text>
</comment>
<dbReference type="SUPFAM" id="SSF55931">
    <property type="entry name" value="Glutamine synthetase/guanido kinase"/>
    <property type="match status" value="1"/>
</dbReference>
<dbReference type="EMBL" id="AZIM01002002">
    <property type="protein sequence ID" value="ETE65057.1"/>
    <property type="molecule type" value="Genomic_DNA"/>
</dbReference>
<organism evidence="15 16">
    <name type="scientific">Ophiophagus hannah</name>
    <name type="common">King cobra</name>
    <name type="synonym">Naja hannah</name>
    <dbReference type="NCBI Taxonomy" id="8665"/>
    <lineage>
        <taxon>Eukaryota</taxon>
        <taxon>Metazoa</taxon>
        <taxon>Chordata</taxon>
        <taxon>Craniata</taxon>
        <taxon>Vertebrata</taxon>
        <taxon>Euteleostomi</taxon>
        <taxon>Lepidosauria</taxon>
        <taxon>Squamata</taxon>
        <taxon>Bifurcata</taxon>
        <taxon>Unidentata</taxon>
        <taxon>Episquamata</taxon>
        <taxon>Toxicofera</taxon>
        <taxon>Serpentes</taxon>
        <taxon>Colubroidea</taxon>
        <taxon>Elapidae</taxon>
        <taxon>Elapinae</taxon>
        <taxon>Ophiophagus</taxon>
    </lineage>
</organism>
<comment type="subcellular location">
    <subcellularLocation>
        <location evidence="1">Mitochondrion inner membrane</location>
        <topology evidence="1">Peripheral membrane protein</topology>
        <orientation evidence="1">Intermembrane side</orientation>
    </subcellularLocation>
</comment>
<evidence type="ECO:0000256" key="4">
    <source>
        <dbReference type="ARBA" id="ARBA00022741"/>
    </source>
</evidence>
<evidence type="ECO:0000256" key="7">
    <source>
        <dbReference type="ARBA" id="ARBA00022840"/>
    </source>
</evidence>
<evidence type="ECO:0000256" key="13">
    <source>
        <dbReference type="RuleBase" id="RU000505"/>
    </source>
</evidence>
<proteinExistence type="inferred from homology"/>
<keyword evidence="8" id="KW-0496">Mitochondrion</keyword>
<accession>V8NU51</accession>
<feature type="binding site" evidence="12">
    <location>
        <begin position="80"/>
        <end position="84"/>
    </location>
    <ligand>
        <name>ATP</name>
        <dbReference type="ChEBI" id="CHEBI:30616"/>
    </ligand>
</feature>
<dbReference type="InterPro" id="IPR000749">
    <property type="entry name" value="ATP-guanido_PTrfase"/>
</dbReference>
<comment type="caution">
    <text evidence="15">The sequence shown here is derived from an EMBL/GenBank/DDBJ whole genome shotgun (WGS) entry which is preliminary data.</text>
</comment>
<keyword evidence="4 12" id="KW-0547">Nucleotide-binding</keyword>
<evidence type="ECO:0000256" key="2">
    <source>
        <dbReference type="ARBA" id="ARBA00012231"/>
    </source>
</evidence>
<dbReference type="GO" id="GO:0005743">
    <property type="term" value="C:mitochondrial inner membrane"/>
    <property type="evidence" value="ECO:0007669"/>
    <property type="project" value="UniProtKB-SubCell"/>
</dbReference>
<evidence type="ECO:0000313" key="16">
    <source>
        <dbReference type="Proteomes" id="UP000018936"/>
    </source>
</evidence>
<name>V8NU51_OPHHA</name>
<dbReference type="Proteomes" id="UP000018936">
    <property type="component" value="Unassembled WGS sequence"/>
</dbReference>
<evidence type="ECO:0000256" key="1">
    <source>
        <dbReference type="ARBA" id="ARBA00004137"/>
    </source>
</evidence>
<evidence type="ECO:0000256" key="6">
    <source>
        <dbReference type="ARBA" id="ARBA00022792"/>
    </source>
</evidence>
<sequence length="173" mass="19352">MSDCVGRTGREKTIQVSKVPADEASSAIENATLDFELEILRVLQFILVERLTKEQGWEFMWNEHLGFILTCPSNLGTGLRAGVHVKLPKLSKDPRFSKILENLRLQKRGTGGVDTAAVADVYDISNLDRMGRSEVELVQLVIDGVNYMIDCEKKLEKGQDIKIPPPLPQFGKK</sequence>
<dbReference type="GO" id="GO:0004111">
    <property type="term" value="F:creatine kinase activity"/>
    <property type="evidence" value="ECO:0007669"/>
    <property type="project" value="UniProtKB-EC"/>
</dbReference>
<keyword evidence="5 12" id="KW-0418">Kinase</keyword>
<evidence type="ECO:0000256" key="9">
    <source>
        <dbReference type="ARBA" id="ARBA00023136"/>
    </source>
</evidence>
<dbReference type="Pfam" id="PF00217">
    <property type="entry name" value="ATP-gua_Ptrans"/>
    <property type="match status" value="1"/>
</dbReference>
<feature type="non-terminal residue" evidence="15">
    <location>
        <position position="1"/>
    </location>
</feature>